<dbReference type="InterPro" id="IPR011331">
    <property type="entry name" value="Ribosomal_eL37/eL43"/>
</dbReference>
<sequence>MASRKQSAKGRVVGSAGRMGPRYGRFIRKRINQIEQVSRASHPCPRCDQVAVKREGTGIWACRKCGFKFAGGSYVPETPAMRVATRSIERSLQKEG</sequence>
<evidence type="ECO:0000313" key="6">
    <source>
        <dbReference type="EMBL" id="KUL01731.1"/>
    </source>
</evidence>
<dbReference type="AlphaFoldDB" id="A0A117LQH9"/>
<organism evidence="5 7">
    <name type="scientific">Methanoculleus marisnigri</name>
    <dbReference type="NCBI Taxonomy" id="2198"/>
    <lineage>
        <taxon>Archaea</taxon>
        <taxon>Methanobacteriati</taxon>
        <taxon>Methanobacteriota</taxon>
        <taxon>Stenosarchaea group</taxon>
        <taxon>Methanomicrobia</taxon>
        <taxon>Methanomicrobiales</taxon>
        <taxon>Methanomicrobiaceae</taxon>
        <taxon>Methanoculleus</taxon>
    </lineage>
</organism>
<dbReference type="Pfam" id="PF01780">
    <property type="entry name" value="Ribosomal_L37ae"/>
    <property type="match status" value="1"/>
</dbReference>
<evidence type="ECO:0000256" key="4">
    <source>
        <dbReference type="HAMAP-Rule" id="MF_00327"/>
    </source>
</evidence>
<accession>A0A117LQH9</accession>
<dbReference type="GO" id="GO:0008270">
    <property type="term" value="F:zinc ion binding"/>
    <property type="evidence" value="ECO:0007669"/>
    <property type="project" value="UniProtKB-UniRule"/>
</dbReference>
<evidence type="ECO:0000256" key="3">
    <source>
        <dbReference type="ARBA" id="ARBA00023274"/>
    </source>
</evidence>
<comment type="caution">
    <text evidence="5">The sequence shown here is derived from an EMBL/GenBank/DDBJ whole genome shotgun (WGS) entry which is preliminary data.</text>
</comment>
<comment type="function">
    <text evidence="4">Binds to the 23S rRNA.</text>
</comment>
<dbReference type="Gene3D" id="2.20.25.30">
    <property type="match status" value="1"/>
</dbReference>
<feature type="binding site" evidence="4">
    <location>
        <position position="44"/>
    </location>
    <ligand>
        <name>Zn(2+)</name>
        <dbReference type="ChEBI" id="CHEBI:29105"/>
    </ligand>
</feature>
<keyword evidence="4" id="KW-0863">Zinc-finger</keyword>
<dbReference type="GO" id="GO:0003735">
    <property type="term" value="F:structural constituent of ribosome"/>
    <property type="evidence" value="ECO:0007669"/>
    <property type="project" value="InterPro"/>
</dbReference>
<dbReference type="NCBIfam" id="TIGR00280">
    <property type="entry name" value="eL43_euk_arch"/>
    <property type="match status" value="1"/>
</dbReference>
<keyword evidence="1 4" id="KW-0694">RNA-binding</keyword>
<keyword evidence="4" id="KW-0699">rRNA-binding</keyword>
<feature type="binding site" evidence="4">
    <location>
        <position position="65"/>
    </location>
    <ligand>
        <name>Zn(2+)</name>
        <dbReference type="ChEBI" id="CHEBI:29105"/>
    </ligand>
</feature>
<gene>
    <name evidence="4" type="primary">rpl37ae</name>
    <name evidence="5" type="ORF">XD82_0911</name>
    <name evidence="6" type="ORF">XE10_0924</name>
</gene>
<dbReference type="EMBL" id="LGHE01000089">
    <property type="protein sequence ID" value="KUL01731.1"/>
    <property type="molecule type" value="Genomic_DNA"/>
</dbReference>
<dbReference type="Proteomes" id="UP000054598">
    <property type="component" value="Unassembled WGS sequence"/>
</dbReference>
<keyword evidence="4" id="KW-0479">Metal-binding</keyword>
<reference evidence="7 8" key="2">
    <citation type="journal article" date="2015" name="MBio">
        <title>Genome-Resolved Metagenomic Analysis Reveals Roles for Candidate Phyla and Other Microbial Community Members in Biogeochemical Transformations in Oil Reservoirs.</title>
        <authorList>
            <person name="Hu P."/>
            <person name="Tom L."/>
            <person name="Singh A."/>
            <person name="Thomas B.C."/>
            <person name="Baker B.J."/>
            <person name="Piceno Y.M."/>
            <person name="Andersen G.L."/>
            <person name="Banfield J.F."/>
        </authorList>
    </citation>
    <scope>NUCLEOTIDE SEQUENCE [LARGE SCALE GENOMIC DNA]</scope>
</reference>
<dbReference type="GO" id="GO:0005840">
    <property type="term" value="C:ribosome"/>
    <property type="evidence" value="ECO:0007669"/>
    <property type="project" value="UniProtKB-KW"/>
</dbReference>
<dbReference type="GO" id="GO:1990904">
    <property type="term" value="C:ribonucleoprotein complex"/>
    <property type="evidence" value="ECO:0007669"/>
    <property type="project" value="UniProtKB-KW"/>
</dbReference>
<dbReference type="Proteomes" id="UP000054323">
    <property type="component" value="Unassembled WGS sequence"/>
</dbReference>
<dbReference type="SUPFAM" id="SSF57829">
    <property type="entry name" value="Zn-binding ribosomal proteins"/>
    <property type="match status" value="1"/>
</dbReference>
<dbReference type="PANTHER" id="PTHR48129:SF1">
    <property type="entry name" value="LARGE RIBOSOMAL SUBUNIT PROTEIN EL43"/>
    <property type="match status" value="1"/>
</dbReference>
<dbReference type="PATRIC" id="fig|2198.3.peg.778"/>
<dbReference type="GO" id="GO:0070180">
    <property type="term" value="F:large ribosomal subunit rRNA binding"/>
    <property type="evidence" value="ECO:0007669"/>
    <property type="project" value="UniProtKB-UniRule"/>
</dbReference>
<keyword evidence="2 4" id="KW-0689">Ribosomal protein</keyword>
<feature type="binding site" evidence="4">
    <location>
        <position position="47"/>
    </location>
    <ligand>
        <name>Zn(2+)</name>
        <dbReference type="ChEBI" id="CHEBI:29105"/>
    </ligand>
</feature>
<evidence type="ECO:0000313" key="5">
    <source>
        <dbReference type="EMBL" id="KUK61867.1"/>
    </source>
</evidence>
<dbReference type="PANTHER" id="PTHR48129">
    <property type="entry name" value="60S RIBOSOMAL PROTEIN L37A"/>
    <property type="match status" value="1"/>
</dbReference>
<feature type="binding site" evidence="4">
    <location>
        <position position="62"/>
    </location>
    <ligand>
        <name>Zn(2+)</name>
        <dbReference type="ChEBI" id="CHEBI:29105"/>
    </ligand>
</feature>
<dbReference type="GO" id="GO:0006412">
    <property type="term" value="P:translation"/>
    <property type="evidence" value="ECO:0007669"/>
    <property type="project" value="UniProtKB-UniRule"/>
</dbReference>
<dbReference type="HAMAP" id="MF_00327">
    <property type="entry name" value="Ribosomal_eL43"/>
    <property type="match status" value="1"/>
</dbReference>
<protein>
    <recommendedName>
        <fullName evidence="4">Large ribosomal subunit protein eL43</fullName>
    </recommendedName>
</protein>
<dbReference type="NCBIfam" id="NF003058">
    <property type="entry name" value="PRK03976.1"/>
    <property type="match status" value="1"/>
</dbReference>
<keyword evidence="4" id="KW-0862">Zinc</keyword>
<reference evidence="5" key="1">
    <citation type="journal article" date="2015" name="MBio">
        <title>Genome-resolved metagenomic analysis reveals roles for candidate phyla and other microbial community members in biogeochemical transformations in oil reservoirs.</title>
        <authorList>
            <person name="Hu P."/>
            <person name="Tom L."/>
            <person name="Singh A."/>
            <person name="Thomas B.C."/>
            <person name="Baker B.J."/>
            <person name="Piceno Y.M."/>
            <person name="Andersen G.L."/>
            <person name="Banfield J.F."/>
        </authorList>
    </citation>
    <scope>NUCLEOTIDE SEQUENCE [LARGE SCALE GENOMIC DNA]</scope>
    <source>
        <strain evidence="5">62_101</strain>
        <strain evidence="6">63_41</strain>
    </source>
</reference>
<evidence type="ECO:0000313" key="7">
    <source>
        <dbReference type="Proteomes" id="UP000054323"/>
    </source>
</evidence>
<evidence type="ECO:0000313" key="8">
    <source>
        <dbReference type="Proteomes" id="UP000054598"/>
    </source>
</evidence>
<evidence type="ECO:0000256" key="2">
    <source>
        <dbReference type="ARBA" id="ARBA00022980"/>
    </source>
</evidence>
<dbReference type="EMBL" id="LGGD01000096">
    <property type="protein sequence ID" value="KUK61867.1"/>
    <property type="molecule type" value="Genomic_DNA"/>
</dbReference>
<dbReference type="InterPro" id="IPR011332">
    <property type="entry name" value="Ribosomal_zn-bd"/>
</dbReference>
<dbReference type="InterPro" id="IPR050522">
    <property type="entry name" value="Ribosomal_protein_eL43"/>
</dbReference>
<comment type="similarity">
    <text evidence="4">Belongs to the eukaryotic ribosomal protein eL43 family. Putative zinc-binding subfamily.</text>
</comment>
<feature type="zinc finger region" description="C4-type" evidence="4">
    <location>
        <begin position="44"/>
        <end position="65"/>
    </location>
</feature>
<dbReference type="InterPro" id="IPR002674">
    <property type="entry name" value="Ribosomal_eL43"/>
</dbReference>
<keyword evidence="3 4" id="KW-0687">Ribonucleoprotein</keyword>
<evidence type="ECO:0000256" key="1">
    <source>
        <dbReference type="ARBA" id="ARBA00022884"/>
    </source>
</evidence>
<comment type="subunit">
    <text evidence="4">Part of the 50S ribosomal subunit.</text>
</comment>
<name>A0A117LQH9_9EURY</name>
<comment type="cofactor">
    <cofactor evidence="4">
        <name>Zn(2+)</name>
        <dbReference type="ChEBI" id="CHEBI:29105"/>
    </cofactor>
    <text evidence="4">Binds 1 zinc ion per subunit.</text>
</comment>
<proteinExistence type="inferred from homology"/>